<dbReference type="PROSITE" id="PS50943">
    <property type="entry name" value="HTH_CROC1"/>
    <property type="match status" value="1"/>
</dbReference>
<evidence type="ECO:0000313" key="2">
    <source>
        <dbReference type="EMBL" id="EHR38816.1"/>
    </source>
</evidence>
<dbReference type="SMART" id="SM00530">
    <property type="entry name" value="HTH_XRE"/>
    <property type="match status" value="1"/>
</dbReference>
<reference evidence="2 3" key="1">
    <citation type="submission" date="2012-01" db="EMBL/GenBank/DDBJ databases">
        <title>The Genome Sequence of Megamonas funiformis YIT 11815.</title>
        <authorList>
            <consortium name="The Broad Institute Genome Sequencing Platform"/>
            <person name="Earl A."/>
            <person name="Ward D."/>
            <person name="Feldgarden M."/>
            <person name="Gevers D."/>
            <person name="Morotomi M."/>
            <person name="Young S.K."/>
            <person name="Zeng Q."/>
            <person name="Gargeya S."/>
            <person name="Fitzgerald M."/>
            <person name="Haas B."/>
            <person name="Abouelleil A."/>
            <person name="Alvarado L."/>
            <person name="Arachchi H.M."/>
            <person name="Berlin A."/>
            <person name="Chapman S.B."/>
            <person name="Gearin G."/>
            <person name="Goldberg J."/>
            <person name="Griggs A."/>
            <person name="Gujja S."/>
            <person name="Hansen M."/>
            <person name="Heiman D."/>
            <person name="Howarth C."/>
            <person name="Larimer J."/>
            <person name="Lui A."/>
            <person name="MacDonald P.J.P."/>
            <person name="McCowen C."/>
            <person name="Montmayeur A."/>
            <person name="Murphy C."/>
            <person name="Neiman D."/>
            <person name="Pearson M."/>
            <person name="Priest M."/>
            <person name="Roberts A."/>
            <person name="Saif S."/>
            <person name="Shea T."/>
            <person name="Sisk P."/>
            <person name="Stolte C."/>
            <person name="Sykes S."/>
            <person name="Wortman J."/>
            <person name="Nusbaum C."/>
            <person name="Birren B."/>
        </authorList>
    </citation>
    <scope>NUCLEOTIDE SEQUENCE [LARGE SCALE GENOMIC DNA]</scope>
    <source>
        <strain evidence="2 3">YIT 11815</strain>
    </source>
</reference>
<evidence type="ECO:0000313" key="3">
    <source>
        <dbReference type="Proteomes" id="UP000005963"/>
    </source>
</evidence>
<sequence length="68" mass="7862">MIDAKVIGQRLLQLRNNLNKTRKDVAEACGISVSALTMYEIGERIPRDEIKIRLSNYYKKSITSIFFK</sequence>
<dbReference type="Proteomes" id="UP000005963">
    <property type="component" value="Unassembled WGS sequence"/>
</dbReference>
<proteinExistence type="predicted"/>
<dbReference type="Pfam" id="PF01381">
    <property type="entry name" value="HTH_3"/>
    <property type="match status" value="1"/>
</dbReference>
<dbReference type="EMBL" id="ADMB01000020">
    <property type="protein sequence ID" value="EHR38816.1"/>
    <property type="molecule type" value="Genomic_DNA"/>
</dbReference>
<dbReference type="CDD" id="cd00093">
    <property type="entry name" value="HTH_XRE"/>
    <property type="match status" value="1"/>
</dbReference>
<dbReference type="InterPro" id="IPR010982">
    <property type="entry name" value="Lambda_DNA-bd_dom_sf"/>
</dbReference>
<keyword evidence="3" id="KW-1185">Reference proteome</keyword>
<dbReference type="GeneID" id="62778878"/>
<organism evidence="2 3">
    <name type="scientific">Megamonas funiformis YIT 11815</name>
    <dbReference type="NCBI Taxonomy" id="742816"/>
    <lineage>
        <taxon>Bacteria</taxon>
        <taxon>Bacillati</taxon>
        <taxon>Bacillota</taxon>
        <taxon>Negativicutes</taxon>
        <taxon>Selenomonadales</taxon>
        <taxon>Selenomonadaceae</taxon>
        <taxon>Megamonas</taxon>
    </lineage>
</organism>
<dbReference type="Gene3D" id="1.10.260.40">
    <property type="entry name" value="lambda repressor-like DNA-binding domains"/>
    <property type="match status" value="1"/>
</dbReference>
<dbReference type="RefSeq" id="WP_008537617.1">
    <property type="nucleotide sequence ID" value="NZ_JH601090.1"/>
</dbReference>
<evidence type="ECO:0000259" key="1">
    <source>
        <dbReference type="PROSITE" id="PS50943"/>
    </source>
</evidence>
<protein>
    <recommendedName>
        <fullName evidence="1">HTH cro/C1-type domain-containing protein</fullName>
    </recommendedName>
</protein>
<feature type="domain" description="HTH cro/C1-type" evidence="1">
    <location>
        <begin position="11"/>
        <end position="65"/>
    </location>
</feature>
<gene>
    <name evidence="2" type="ORF">HMPREF9454_00414</name>
</gene>
<dbReference type="InterPro" id="IPR001387">
    <property type="entry name" value="Cro/C1-type_HTH"/>
</dbReference>
<name>A0ABP2NM13_9FIRM</name>
<comment type="caution">
    <text evidence="2">The sequence shown here is derived from an EMBL/GenBank/DDBJ whole genome shotgun (WGS) entry which is preliminary data.</text>
</comment>
<accession>A0ABP2NM13</accession>
<dbReference type="SUPFAM" id="SSF47413">
    <property type="entry name" value="lambda repressor-like DNA-binding domains"/>
    <property type="match status" value="1"/>
</dbReference>